<feature type="region of interest" description="Disordered" evidence="1">
    <location>
        <begin position="373"/>
        <end position="396"/>
    </location>
</feature>
<keyword evidence="2" id="KW-0812">Transmembrane</keyword>
<keyword evidence="2" id="KW-0472">Membrane</keyword>
<feature type="transmembrane region" description="Helical" evidence="2">
    <location>
        <begin position="72"/>
        <end position="88"/>
    </location>
</feature>
<sequence length="396" mass="40442">MDSVLLAAFAAVMLATVAFGSTRLALGEVLGIEVGSLFYAGLALSAFFAGRGFSATVSGFIYERRVTLARRLPGLALFGIAATVYAQGLTKDPVLLTILAGLQGILAGLTWPLVQTSVALHSRGSTLILSVYFALGSIGISLGRALYPTLASQGVSRVFMTASMLYMAAGAVLLAGFQSLTLGSTRQEASMGAWRETLALLLKARRALLVNLASGFSVGLNSQVLYPVLVDYKGVDRYTASYALAAGGLASIPSKLLVGALADATSLNRALLVTSISIAASLASLSIFDGIVAAAAAAAYLAFSSSVVPLARMTAAMEGKKLGAPATMVGVSNTLSNIGSMIAPVLAQPLVALPCGLVAYAVPILAAATTPRRKGRSVEEARPTWAVSGSSTGRGT</sequence>
<dbReference type="RefSeq" id="WP_014027359.1">
    <property type="nucleotide sequence ID" value="NC_015931.1"/>
</dbReference>
<dbReference type="EMBL" id="CP002838">
    <property type="protein sequence ID" value="AEM39682.1"/>
    <property type="molecule type" value="Genomic_DNA"/>
</dbReference>
<keyword evidence="2" id="KW-1133">Transmembrane helix</keyword>
<keyword evidence="4" id="KW-1185">Reference proteome</keyword>
<reference evidence="3 4" key="1">
    <citation type="journal article" date="2011" name="Stand. Genomic Sci.">
        <title>Complete genome sequence of the hyperthermophilic chemolithoautotroph Pyrolobus fumarii type strain (1A).</title>
        <authorList>
            <person name="Anderson I."/>
            <person name="Goker M."/>
            <person name="Nolan M."/>
            <person name="Lucas S."/>
            <person name="Hammon N."/>
            <person name="Deshpande S."/>
            <person name="Cheng J.F."/>
            <person name="Tapia R."/>
            <person name="Han C."/>
            <person name="Goodwin L."/>
            <person name="Pitluck S."/>
            <person name="Huntemann M."/>
            <person name="Liolios K."/>
            <person name="Ivanova N."/>
            <person name="Pagani I."/>
            <person name="Mavromatis K."/>
            <person name="Ovchinikova G."/>
            <person name="Pati A."/>
            <person name="Chen A."/>
            <person name="Palaniappan K."/>
            <person name="Land M."/>
            <person name="Hauser L."/>
            <person name="Brambilla E.M."/>
            <person name="Huber H."/>
            <person name="Yasawong M."/>
            <person name="Rohde M."/>
            <person name="Spring S."/>
            <person name="Abt B."/>
            <person name="Sikorski J."/>
            <person name="Wirth R."/>
            <person name="Detter J.C."/>
            <person name="Woyke T."/>
            <person name="Bristow J."/>
            <person name="Eisen J.A."/>
            <person name="Markowitz V."/>
            <person name="Hugenholtz P."/>
            <person name="Kyrpides N.C."/>
            <person name="Klenk H.P."/>
            <person name="Lapidus A."/>
        </authorList>
    </citation>
    <scope>NUCLEOTIDE SEQUENCE [LARGE SCALE GENOMIC DNA]</scope>
    <source>
        <strain evidence="4">DSM 11204 / 1A</strain>
    </source>
</reference>
<dbReference type="InterPro" id="IPR036259">
    <property type="entry name" value="MFS_trans_sf"/>
</dbReference>
<feature type="transmembrane region" description="Helical" evidence="2">
    <location>
        <begin position="94"/>
        <end position="114"/>
    </location>
</feature>
<protein>
    <submittedName>
        <fullName evidence="3">Major facilitator superfamily MFS_1</fullName>
    </submittedName>
</protein>
<name>G0ECW2_PYRF1</name>
<dbReference type="Pfam" id="PF07690">
    <property type="entry name" value="MFS_1"/>
    <property type="match status" value="1"/>
</dbReference>
<evidence type="ECO:0000256" key="2">
    <source>
        <dbReference type="SAM" id="Phobius"/>
    </source>
</evidence>
<dbReference type="InParanoid" id="G0ECW2"/>
<evidence type="ECO:0000256" key="1">
    <source>
        <dbReference type="SAM" id="MobiDB-lite"/>
    </source>
</evidence>
<dbReference type="eggNOG" id="arCOG05728">
    <property type="taxonomic scope" value="Archaea"/>
</dbReference>
<dbReference type="GO" id="GO:0022857">
    <property type="term" value="F:transmembrane transporter activity"/>
    <property type="evidence" value="ECO:0007669"/>
    <property type="project" value="InterPro"/>
</dbReference>
<dbReference type="Proteomes" id="UP000001037">
    <property type="component" value="Chromosome"/>
</dbReference>
<dbReference type="InterPro" id="IPR011701">
    <property type="entry name" value="MFS"/>
</dbReference>
<feature type="compositionally biased region" description="Polar residues" evidence="1">
    <location>
        <begin position="387"/>
        <end position="396"/>
    </location>
</feature>
<dbReference type="STRING" id="694429.Pyrfu_1828"/>
<dbReference type="Gene3D" id="1.20.1250.20">
    <property type="entry name" value="MFS general substrate transporter like domains"/>
    <property type="match status" value="2"/>
</dbReference>
<feature type="transmembrane region" description="Helical" evidence="2">
    <location>
        <begin position="346"/>
        <end position="368"/>
    </location>
</feature>
<feature type="transmembrane region" description="Helical" evidence="2">
    <location>
        <begin position="270"/>
        <end position="303"/>
    </location>
</feature>
<dbReference type="KEGG" id="pfm:Pyrfu_1828"/>
<feature type="transmembrane region" description="Helical" evidence="2">
    <location>
        <begin position="208"/>
        <end position="226"/>
    </location>
</feature>
<proteinExistence type="predicted"/>
<evidence type="ECO:0000313" key="4">
    <source>
        <dbReference type="Proteomes" id="UP000001037"/>
    </source>
</evidence>
<dbReference type="AlphaFoldDB" id="G0ECW2"/>
<dbReference type="FunCoup" id="G0ECW2">
    <property type="interactions" value="7"/>
</dbReference>
<dbReference type="HOGENOM" id="CLU_695625_0_0_2"/>
<feature type="transmembrane region" description="Helical" evidence="2">
    <location>
        <begin position="238"/>
        <end position="258"/>
    </location>
</feature>
<dbReference type="SUPFAM" id="SSF103473">
    <property type="entry name" value="MFS general substrate transporter"/>
    <property type="match status" value="1"/>
</dbReference>
<feature type="transmembrane region" description="Helical" evidence="2">
    <location>
        <begin position="37"/>
        <end position="60"/>
    </location>
</feature>
<accession>G0ECW2</accession>
<dbReference type="GeneID" id="11138164"/>
<feature type="transmembrane region" description="Helical" evidence="2">
    <location>
        <begin position="126"/>
        <end position="146"/>
    </location>
</feature>
<feature type="transmembrane region" description="Helical" evidence="2">
    <location>
        <begin position="158"/>
        <end position="177"/>
    </location>
</feature>
<evidence type="ECO:0000313" key="3">
    <source>
        <dbReference type="EMBL" id="AEM39682.1"/>
    </source>
</evidence>
<organism evidence="3 4">
    <name type="scientific">Pyrolobus fumarii (strain DSM 11204 / 1A)</name>
    <dbReference type="NCBI Taxonomy" id="694429"/>
    <lineage>
        <taxon>Archaea</taxon>
        <taxon>Thermoproteota</taxon>
        <taxon>Thermoprotei</taxon>
        <taxon>Desulfurococcales</taxon>
        <taxon>Pyrodictiaceae</taxon>
        <taxon>Pyrolobus</taxon>
    </lineage>
</organism>
<gene>
    <name evidence="3" type="ordered locus">Pyrfu_1828</name>
</gene>